<gene>
    <name evidence="4" type="ORF">SMACR_07464</name>
</gene>
<comment type="caution">
    <text evidence="4">The sequence shown here is derived from an EMBL/GenBank/DDBJ whole genome shotgun (WGS) entry which is preliminary data.</text>
</comment>
<evidence type="ECO:0000256" key="2">
    <source>
        <dbReference type="SAM" id="SignalP"/>
    </source>
</evidence>
<dbReference type="InterPro" id="IPR029226">
    <property type="entry name" value="Ecp2-like"/>
</dbReference>
<feature type="compositionally biased region" description="Low complexity" evidence="1">
    <location>
        <begin position="36"/>
        <end position="47"/>
    </location>
</feature>
<feature type="region of interest" description="Disordered" evidence="1">
    <location>
        <begin position="26"/>
        <end position="47"/>
    </location>
</feature>
<protein>
    <recommendedName>
        <fullName evidence="3">Ecp2 effector protein-like domain-containing protein</fullName>
    </recommendedName>
</protein>
<sequence>MHLAIKFAGAILAIASSVLSVPAAPTVTGTASPHDNSTTSSTSLQQNSQVIKCQGSIWMKNTTTTDSPLVKDCNHLQRNIAKDGEWRTMSGHNRNLATYGTCVFAVRGFDGLDIFKVGNDDIIDQIDEAVTEFALQDADGNYHVGAEGEFWCDSLLSWPDGVIWNIHHSDDDF</sequence>
<feature type="domain" description="Ecp2 effector protein-like" evidence="3">
    <location>
        <begin position="52"/>
        <end position="152"/>
    </location>
</feature>
<accession>A0A8S8ZJ77</accession>
<evidence type="ECO:0000313" key="4">
    <source>
        <dbReference type="EMBL" id="KAA8628525.1"/>
    </source>
</evidence>
<organism evidence="4 5">
    <name type="scientific">Sordaria macrospora</name>
    <dbReference type="NCBI Taxonomy" id="5147"/>
    <lineage>
        <taxon>Eukaryota</taxon>
        <taxon>Fungi</taxon>
        <taxon>Dikarya</taxon>
        <taxon>Ascomycota</taxon>
        <taxon>Pezizomycotina</taxon>
        <taxon>Sordariomycetes</taxon>
        <taxon>Sordariomycetidae</taxon>
        <taxon>Sordariales</taxon>
        <taxon>Sordariaceae</taxon>
        <taxon>Sordaria</taxon>
    </lineage>
</organism>
<dbReference type="Pfam" id="PF14856">
    <property type="entry name" value="Hce2"/>
    <property type="match status" value="1"/>
</dbReference>
<dbReference type="EMBL" id="NMPR01000178">
    <property type="protein sequence ID" value="KAA8628525.1"/>
    <property type="molecule type" value="Genomic_DNA"/>
</dbReference>
<evidence type="ECO:0000259" key="3">
    <source>
        <dbReference type="Pfam" id="PF14856"/>
    </source>
</evidence>
<dbReference type="OMA" id="IWMKNTT"/>
<proteinExistence type="predicted"/>
<evidence type="ECO:0000313" key="5">
    <source>
        <dbReference type="Proteomes" id="UP000433876"/>
    </source>
</evidence>
<reference evidence="4 5" key="1">
    <citation type="submission" date="2017-07" db="EMBL/GenBank/DDBJ databases">
        <title>Genome sequence of the Sordaria macrospora wild type strain R19027.</title>
        <authorList>
            <person name="Nowrousian M."/>
            <person name="Teichert I."/>
            <person name="Kueck U."/>
        </authorList>
    </citation>
    <scope>NUCLEOTIDE SEQUENCE [LARGE SCALE GENOMIC DNA]</scope>
    <source>
        <strain evidence="4 5">R19027</strain>
        <tissue evidence="4">Mycelium</tissue>
    </source>
</reference>
<dbReference type="VEuPathDB" id="FungiDB:SMAC_07464"/>
<dbReference type="AlphaFoldDB" id="A0A8S8ZJ77"/>
<name>A0A8S8ZJ77_SORMA</name>
<keyword evidence="2" id="KW-0732">Signal</keyword>
<feature type="signal peptide" evidence="2">
    <location>
        <begin position="1"/>
        <end position="20"/>
    </location>
</feature>
<dbReference type="Proteomes" id="UP000433876">
    <property type="component" value="Unassembled WGS sequence"/>
</dbReference>
<feature type="chain" id="PRO_5035930588" description="Ecp2 effector protein-like domain-containing protein" evidence="2">
    <location>
        <begin position="21"/>
        <end position="173"/>
    </location>
</feature>
<evidence type="ECO:0000256" key="1">
    <source>
        <dbReference type="SAM" id="MobiDB-lite"/>
    </source>
</evidence>